<dbReference type="FunFam" id="3.30.70.330:FF:000127">
    <property type="entry name" value="RNA-binding protein EWS isoform 1"/>
    <property type="match status" value="1"/>
</dbReference>
<dbReference type="SUPFAM" id="SSF54928">
    <property type="entry name" value="RNA-binding domain, RBD"/>
    <property type="match status" value="1"/>
</dbReference>
<feature type="transmembrane region" description="Helical" evidence="9">
    <location>
        <begin position="555"/>
        <end position="583"/>
    </location>
</feature>
<dbReference type="GO" id="GO:0003723">
    <property type="term" value="F:RNA binding"/>
    <property type="evidence" value="ECO:0007669"/>
    <property type="project" value="UniProtKB-UniRule"/>
</dbReference>
<keyword evidence="3" id="KW-0813">Transport</keyword>
<comment type="subcellular location">
    <subcellularLocation>
        <location evidence="1">Membrane</location>
        <topology evidence="1">Multi-pass membrane protein</topology>
    </subcellularLocation>
</comment>
<comment type="caution">
    <text evidence="11">The sequence shown here is derived from an EMBL/GenBank/DDBJ whole genome shotgun (WGS) entry which is preliminary data.</text>
</comment>
<feature type="non-terminal residue" evidence="11">
    <location>
        <position position="1"/>
    </location>
</feature>
<evidence type="ECO:0000256" key="7">
    <source>
        <dbReference type="PROSITE-ProRule" id="PRU00176"/>
    </source>
</evidence>
<dbReference type="InterPro" id="IPR006042">
    <property type="entry name" value="Xan_ur_permease"/>
</dbReference>
<evidence type="ECO:0000313" key="12">
    <source>
        <dbReference type="Proteomes" id="UP000886611"/>
    </source>
</evidence>
<feature type="transmembrane region" description="Helical" evidence="9">
    <location>
        <begin position="793"/>
        <end position="816"/>
    </location>
</feature>
<proteinExistence type="inferred from homology"/>
<evidence type="ECO:0000313" key="11">
    <source>
        <dbReference type="EMBL" id="KAG2469483.1"/>
    </source>
</evidence>
<dbReference type="InterPro" id="IPR000504">
    <property type="entry name" value="RRM_dom"/>
</dbReference>
<dbReference type="PANTHER" id="PTHR11119">
    <property type="entry name" value="XANTHINE-URACIL / VITAMIN C PERMEASE FAMILY MEMBER"/>
    <property type="match status" value="1"/>
</dbReference>
<feature type="compositionally biased region" description="Polar residues" evidence="8">
    <location>
        <begin position="29"/>
        <end position="45"/>
    </location>
</feature>
<keyword evidence="7" id="KW-0694">RNA-binding</keyword>
<keyword evidence="5 9" id="KW-1133">Transmembrane helix</keyword>
<feature type="compositionally biased region" description="Polar residues" evidence="8">
    <location>
        <begin position="8"/>
        <end position="18"/>
    </location>
</feature>
<dbReference type="GO" id="GO:0005886">
    <property type="term" value="C:plasma membrane"/>
    <property type="evidence" value="ECO:0007669"/>
    <property type="project" value="UniProtKB-ARBA"/>
</dbReference>
<dbReference type="Proteomes" id="UP000886611">
    <property type="component" value="Unassembled WGS sequence"/>
</dbReference>
<dbReference type="InterPro" id="IPR035979">
    <property type="entry name" value="RBD_domain_sf"/>
</dbReference>
<name>A0A8X8BT53_POLSE</name>
<comment type="similarity">
    <text evidence="2">Belongs to the nucleobase:cation symporter-2 (NCS2) (TC 2.A.40) family.</text>
</comment>
<dbReference type="PROSITE" id="PS01116">
    <property type="entry name" value="XANTH_URACIL_PERMASE"/>
    <property type="match status" value="1"/>
</dbReference>
<feature type="region of interest" description="Disordered" evidence="8">
    <location>
        <begin position="1"/>
        <end position="60"/>
    </location>
</feature>
<feature type="domain" description="RRM" evidence="10">
    <location>
        <begin position="345"/>
        <end position="430"/>
    </location>
</feature>
<feature type="transmembrane region" description="Helical" evidence="9">
    <location>
        <begin position="853"/>
        <end position="871"/>
    </location>
</feature>
<dbReference type="InterPro" id="IPR012677">
    <property type="entry name" value="Nucleotide-bd_a/b_plait_sf"/>
</dbReference>
<evidence type="ECO:0000256" key="4">
    <source>
        <dbReference type="ARBA" id="ARBA00022692"/>
    </source>
</evidence>
<organism evidence="11 12">
    <name type="scientific">Polypterus senegalus</name>
    <name type="common">Senegal bichir</name>
    <dbReference type="NCBI Taxonomy" id="55291"/>
    <lineage>
        <taxon>Eukaryota</taxon>
        <taxon>Metazoa</taxon>
        <taxon>Chordata</taxon>
        <taxon>Craniata</taxon>
        <taxon>Vertebrata</taxon>
        <taxon>Euteleostomi</taxon>
        <taxon>Actinopterygii</taxon>
        <taxon>Polypteriformes</taxon>
        <taxon>Polypteridae</taxon>
        <taxon>Polypterus</taxon>
    </lineage>
</organism>
<evidence type="ECO:0000256" key="9">
    <source>
        <dbReference type="SAM" id="Phobius"/>
    </source>
</evidence>
<keyword evidence="12" id="KW-1185">Reference proteome</keyword>
<evidence type="ECO:0000256" key="2">
    <source>
        <dbReference type="ARBA" id="ARBA00008821"/>
    </source>
</evidence>
<feature type="transmembrane region" description="Helical" evidence="9">
    <location>
        <begin position="711"/>
        <end position="731"/>
    </location>
</feature>
<dbReference type="Pfam" id="PF00860">
    <property type="entry name" value="Xan_ur_permease"/>
    <property type="match status" value="1"/>
</dbReference>
<dbReference type="PROSITE" id="PS50102">
    <property type="entry name" value="RRM"/>
    <property type="match status" value="1"/>
</dbReference>
<keyword evidence="6 9" id="KW-0472">Membrane</keyword>
<feature type="region of interest" description="Disordered" evidence="8">
    <location>
        <begin position="438"/>
        <end position="489"/>
    </location>
</feature>
<evidence type="ECO:0000256" key="1">
    <source>
        <dbReference type="ARBA" id="ARBA00004141"/>
    </source>
</evidence>
<dbReference type="GO" id="GO:0022857">
    <property type="term" value="F:transmembrane transporter activity"/>
    <property type="evidence" value="ECO:0007669"/>
    <property type="project" value="InterPro"/>
</dbReference>
<feature type="transmembrane region" description="Helical" evidence="9">
    <location>
        <begin position="886"/>
        <end position="906"/>
    </location>
</feature>
<feature type="non-terminal residue" evidence="11">
    <location>
        <position position="1001"/>
    </location>
</feature>
<dbReference type="AlphaFoldDB" id="A0A8X8BT53"/>
<gene>
    <name evidence="11" type="primary">Slc23a1</name>
    <name evidence="11" type="ORF">GTO96_0004884</name>
</gene>
<feature type="transmembrane region" description="Helical" evidence="9">
    <location>
        <begin position="822"/>
        <end position="841"/>
    </location>
</feature>
<keyword evidence="4 9" id="KW-0812">Transmembrane</keyword>
<dbReference type="EMBL" id="JAATIS010000220">
    <property type="protein sequence ID" value="KAG2469483.1"/>
    <property type="molecule type" value="Genomic_DNA"/>
</dbReference>
<evidence type="ECO:0000259" key="10">
    <source>
        <dbReference type="PROSITE" id="PS50102"/>
    </source>
</evidence>
<feature type="transmembrane region" description="Helical" evidence="9">
    <location>
        <begin position="644"/>
        <end position="667"/>
    </location>
</feature>
<dbReference type="Gene3D" id="3.30.70.330">
    <property type="match status" value="1"/>
</dbReference>
<dbReference type="InterPro" id="IPR006043">
    <property type="entry name" value="NCS2"/>
</dbReference>
<evidence type="ECO:0000256" key="3">
    <source>
        <dbReference type="ARBA" id="ARBA00022448"/>
    </source>
</evidence>
<reference evidence="11 12" key="1">
    <citation type="journal article" date="2021" name="Cell">
        <title>Tracing the genetic footprints of vertebrate landing in non-teleost ray-finned fishes.</title>
        <authorList>
            <person name="Bi X."/>
            <person name="Wang K."/>
            <person name="Yang L."/>
            <person name="Pan H."/>
            <person name="Jiang H."/>
            <person name="Wei Q."/>
            <person name="Fang M."/>
            <person name="Yu H."/>
            <person name="Zhu C."/>
            <person name="Cai Y."/>
            <person name="He Y."/>
            <person name="Gan X."/>
            <person name="Zeng H."/>
            <person name="Yu D."/>
            <person name="Zhu Y."/>
            <person name="Jiang H."/>
            <person name="Qiu Q."/>
            <person name="Yang H."/>
            <person name="Zhang Y.E."/>
            <person name="Wang W."/>
            <person name="Zhu M."/>
            <person name="He S."/>
            <person name="Zhang G."/>
        </authorList>
    </citation>
    <scope>NUCLEOTIDE SEQUENCE [LARGE SCALE GENOMIC DNA]</scope>
    <source>
        <strain evidence="11">Bchr_013</strain>
    </source>
</reference>
<protein>
    <submittedName>
        <fullName evidence="11">S23A1 protein</fullName>
    </submittedName>
</protein>
<feature type="transmembrane region" description="Helical" evidence="9">
    <location>
        <begin position="603"/>
        <end position="623"/>
    </location>
</feature>
<evidence type="ECO:0000256" key="6">
    <source>
        <dbReference type="ARBA" id="ARBA00023136"/>
    </source>
</evidence>
<dbReference type="Pfam" id="PF00076">
    <property type="entry name" value="RRM_1"/>
    <property type="match status" value="1"/>
</dbReference>
<evidence type="ECO:0000256" key="5">
    <source>
        <dbReference type="ARBA" id="ARBA00022989"/>
    </source>
</evidence>
<evidence type="ECO:0000256" key="8">
    <source>
        <dbReference type="SAM" id="MobiDB-lite"/>
    </source>
</evidence>
<accession>A0A8X8BT53</accession>
<dbReference type="SMART" id="SM00360">
    <property type="entry name" value="RRM"/>
    <property type="match status" value="1"/>
</dbReference>
<sequence length="1001" mass="107794">MKTKATSKLRSASPSSRYGLSETDLDQMGESTDSSGPRSATSSPAESEKGSEGAIVSADVDSSPIGEDYLKLERRSQALHYGSKTICYCFRGRAQAKTEDVNDCRKGYYTSAPAVPQGCTQPVQSYSTSSYDGTPAPVTSSASQSFYGSHPGYGASPAYPAYGQQTIASIPNIVVDGNKPQENVQPTPNTGYDQTNLAFNQSNYPFSQVPGSYPLQLGAQSSYTATRLFSFTSCVLFGIVTVPPVNPAVMNKPPTPKPAGSYRPEPTKNRGKVFSGPEQSGFLGPGQSSDAVGVENRSRCRGGLDRDCISLNIERRRGRGGVSIAGDRDGFIKPSALEETESGSATIYIQGLNDKVMLEEIADFFKHCGDIKIRRSGQPAINIYMDKETGKPKGDATLSYADPKVARAAVDQFNGKDFQGNKLKVSVAHQKAFMGGTYGSMFPRDGRGQPPGHGSMMDRGGDRGGLSQRGSFRGGRRRSPSGGNAQQRAGDWQCPNLLPILQGGTFAFLTPTLAVLSMPEWKCPAWTSNASLVNTSDPEYIEIWQTRIRELQGSIMVASCFQIFVGFSGLIGLLMSFIGPLTIAPTISLIGLSLFDSAGNDAGKHWGIAAMTTFLIVLFSQYLRHLPIPLPTYSKTKKIHFTRVYIFQILPVLLGITMSWLICYILTEYNALTSDPLAYGYQARTDLKGNVIGRAPWFRFPYPGQWGKPTVSAAGVFGILAGVVSSMVESVGDYHACARLSGAPPPPKHAINRGIGIEGIGCLLAGAWGTGNGTTSYSENVGALGITKVGSRIVIVASGFLMIIMGLFGKIGAIFTTIPTPVIGGMFLVMFGVITAAGISNLQYTDMNSSRNIFIFGFSMFCGLVIPNWVIKNPSSVETGVVELDQVIRVLLTTGMFVGGFFGFVLDNTIPGSAQERGILTWKQIHKDDLDEILVPSEVYDFPFHIGSQPCFASWIRFIPFCPKSNHGNSKKDQADILETVKENDINKKVNLAQSVHDTPL</sequence>